<sequence>MVVDEQVEECQNALEKLIGKKIVEIKFKPYNHDCWKLFITTDKDELVMIFCKDWKCPVTQYRDADSNI</sequence>
<dbReference type="Proteomes" id="UP000217784">
    <property type="component" value="Unassembled WGS sequence"/>
</dbReference>
<keyword evidence="2" id="KW-1185">Reference proteome</keyword>
<dbReference type="OrthoDB" id="80269at2157"/>
<comment type="caution">
    <text evidence="1">The sequence shown here is derived from an EMBL/GenBank/DDBJ whole genome shotgun (WGS) entry which is preliminary data.</text>
</comment>
<evidence type="ECO:0000313" key="1">
    <source>
        <dbReference type="EMBL" id="PAV03788.1"/>
    </source>
</evidence>
<organism evidence="1 2">
    <name type="scientific">Methanobacterium bryantii</name>
    <dbReference type="NCBI Taxonomy" id="2161"/>
    <lineage>
        <taxon>Archaea</taxon>
        <taxon>Methanobacteriati</taxon>
        <taxon>Methanobacteriota</taxon>
        <taxon>Methanomada group</taxon>
        <taxon>Methanobacteria</taxon>
        <taxon>Methanobacteriales</taxon>
        <taxon>Methanobacteriaceae</taxon>
        <taxon>Methanobacterium</taxon>
    </lineage>
</organism>
<reference evidence="1 2" key="1">
    <citation type="journal article" date="2017" name="BMC Genomics">
        <title>Genomic analysis of methanogenic archaea reveals a shift towards energy conservation.</title>
        <authorList>
            <person name="Gilmore S.P."/>
            <person name="Henske J.K."/>
            <person name="Sexton J.A."/>
            <person name="Solomon K.V."/>
            <person name="Seppala S."/>
            <person name="Yoo J.I."/>
            <person name="Huyett L.M."/>
            <person name="Pressman A."/>
            <person name="Cogan J.Z."/>
            <person name="Kivenson V."/>
            <person name="Peng X."/>
            <person name="Tan Y."/>
            <person name="Valentine D.L."/>
            <person name="O'Malley M.A."/>
        </authorList>
    </citation>
    <scope>NUCLEOTIDE SEQUENCE [LARGE SCALE GENOMIC DNA]</scope>
    <source>
        <strain evidence="1 2">M.o.H.</strain>
    </source>
</reference>
<gene>
    <name evidence="1" type="ORF">ASJ80_02160</name>
</gene>
<dbReference type="EMBL" id="LMVM01000037">
    <property type="protein sequence ID" value="PAV03788.1"/>
    <property type="molecule type" value="Genomic_DNA"/>
</dbReference>
<accession>A0A2A2H333</accession>
<proteinExistence type="predicted"/>
<evidence type="ECO:0000313" key="2">
    <source>
        <dbReference type="Proteomes" id="UP000217784"/>
    </source>
</evidence>
<dbReference type="AlphaFoldDB" id="A0A2A2H333"/>
<name>A0A2A2H333_METBR</name>
<protein>
    <submittedName>
        <fullName evidence="1">Uncharacterized protein</fullName>
    </submittedName>
</protein>
<dbReference type="RefSeq" id="WP_069581800.1">
    <property type="nucleotide sequence ID" value="NZ_LMVM01000037.1"/>
</dbReference>